<keyword evidence="2" id="KW-1185">Reference proteome</keyword>
<gene>
    <name evidence="1" type="ORF">GGQ80_002087</name>
</gene>
<protein>
    <submittedName>
        <fullName evidence="1">Uncharacterized protein</fullName>
    </submittedName>
</protein>
<evidence type="ECO:0000313" key="2">
    <source>
        <dbReference type="Proteomes" id="UP000529795"/>
    </source>
</evidence>
<dbReference type="EMBL" id="JACIEV010000005">
    <property type="protein sequence ID" value="MBB4154177.1"/>
    <property type="molecule type" value="Genomic_DNA"/>
</dbReference>
<accession>A0A840FEW8</accession>
<comment type="caution">
    <text evidence="1">The sequence shown here is derived from an EMBL/GenBank/DDBJ whole genome shotgun (WGS) entry which is preliminary data.</text>
</comment>
<organism evidence="1 2">
    <name type="scientific">Sphingomonas jinjuensis</name>
    <dbReference type="NCBI Taxonomy" id="535907"/>
    <lineage>
        <taxon>Bacteria</taxon>
        <taxon>Pseudomonadati</taxon>
        <taxon>Pseudomonadota</taxon>
        <taxon>Alphaproteobacteria</taxon>
        <taxon>Sphingomonadales</taxon>
        <taxon>Sphingomonadaceae</taxon>
        <taxon>Sphingomonas</taxon>
    </lineage>
</organism>
<dbReference type="Proteomes" id="UP000529795">
    <property type="component" value="Unassembled WGS sequence"/>
</dbReference>
<proteinExistence type="predicted"/>
<dbReference type="InterPro" id="IPR044000">
    <property type="entry name" value="Phage_tube_2"/>
</dbReference>
<dbReference type="RefSeq" id="WP_183984450.1">
    <property type="nucleotide sequence ID" value="NZ_JACIEV010000005.1"/>
</dbReference>
<sequence>MALTPTTRARGSNARVVAAFESTPGTVPGSSDNWFTVPLVSHQLGEERPLLPSDLLGLGREMQDPTPDVATNDGDIVVPVDVRNFARWLSLFFGAPQTTGSNGAYTHVFGSGAAVLPSMSIEVGAPEVPAYSVHRGARGNQLRIAMSRSGLLNATCSLVCIGETDPVAATVGAVNPGALAVTRFPQATGYVKKGGQVLGSVVGADFAYSNNLEKVETIQADGRIEDSDPGMAGMSGSVTVRFKDTALLAAASASPPQPVELAFGWKFGAFELVFLVGRVFLPRPKRPITGPNGIQAVFNWQAAVASSGKSVVVTLLNDVASYA</sequence>
<evidence type="ECO:0000313" key="1">
    <source>
        <dbReference type="EMBL" id="MBB4154177.1"/>
    </source>
</evidence>
<name>A0A840FEW8_9SPHN</name>
<dbReference type="AlphaFoldDB" id="A0A840FEW8"/>
<reference evidence="1 2" key="1">
    <citation type="submission" date="2020-08" db="EMBL/GenBank/DDBJ databases">
        <title>Genomic Encyclopedia of Type Strains, Phase IV (KMG-IV): sequencing the most valuable type-strain genomes for metagenomic binning, comparative biology and taxonomic classification.</title>
        <authorList>
            <person name="Goeker M."/>
        </authorList>
    </citation>
    <scope>NUCLEOTIDE SEQUENCE [LARGE SCALE GENOMIC DNA]</scope>
    <source>
        <strain evidence="1 2">YC6723</strain>
    </source>
</reference>
<dbReference type="Pfam" id="PF18906">
    <property type="entry name" value="Phage_tube_2"/>
    <property type="match status" value="1"/>
</dbReference>